<dbReference type="AlphaFoldDB" id="A0A8H4RST3"/>
<comment type="caution">
    <text evidence="2">The sequence shown here is derived from an EMBL/GenBank/DDBJ whole genome shotgun (WGS) entry which is preliminary data.</text>
</comment>
<dbReference type="PANTHER" id="PTHR42085">
    <property type="entry name" value="F-BOX DOMAIN-CONTAINING PROTEIN"/>
    <property type="match status" value="1"/>
</dbReference>
<feature type="compositionally biased region" description="Basic and acidic residues" evidence="1">
    <location>
        <begin position="253"/>
        <end position="275"/>
    </location>
</feature>
<evidence type="ECO:0000313" key="2">
    <source>
        <dbReference type="EMBL" id="KAF4634446.1"/>
    </source>
</evidence>
<dbReference type="InterPro" id="IPR038883">
    <property type="entry name" value="AN11006-like"/>
</dbReference>
<dbReference type="PANTHER" id="PTHR42085:SF2">
    <property type="entry name" value="F-BOX DOMAIN-CONTAINING PROTEIN"/>
    <property type="match status" value="1"/>
</dbReference>
<protein>
    <submittedName>
        <fullName evidence="2">Uncharacterized protein</fullName>
    </submittedName>
</protein>
<evidence type="ECO:0000313" key="3">
    <source>
        <dbReference type="Proteomes" id="UP000566819"/>
    </source>
</evidence>
<sequence length="315" mass="36059">MSATSMGSQLDLESQFESPPCVQSSALLPLPPEIHTMIYHHILPSSARLQPPVHRIFLDTQRAEQGEGYRDNEKVLSLARTCQYFYNSDFIAIYFGQNTFSFDNAYDLYRYLYMIGDRGRRYLKSIEVCLRSVSEDAYVFSVDIKRVTRYAFNLLADCKLLRKLYIGVLDTTTSSMTKNRGNLIAFAGSGCFSAVRGLQQLDLRVREVSYKSPWTPDLFERESCSGTYKLEYIQAFESFLLAEMTSPKIKPGNKTDESEDPKGDCLGEEQVSERDRKHRKTMKASKQPQQGDAKERRAPKRKALSPKVNELKESR</sequence>
<dbReference type="EMBL" id="JAAMPI010000184">
    <property type="protein sequence ID" value="KAF4634446.1"/>
    <property type="molecule type" value="Genomic_DNA"/>
</dbReference>
<proteinExistence type="predicted"/>
<feature type="region of interest" description="Disordered" evidence="1">
    <location>
        <begin position="247"/>
        <end position="315"/>
    </location>
</feature>
<gene>
    <name evidence="2" type="ORF">G7Y89_g3657</name>
</gene>
<evidence type="ECO:0000256" key="1">
    <source>
        <dbReference type="SAM" id="MobiDB-lite"/>
    </source>
</evidence>
<dbReference type="Proteomes" id="UP000566819">
    <property type="component" value="Unassembled WGS sequence"/>
</dbReference>
<accession>A0A8H4RST3</accession>
<organism evidence="2 3">
    <name type="scientific">Cudoniella acicularis</name>
    <dbReference type="NCBI Taxonomy" id="354080"/>
    <lineage>
        <taxon>Eukaryota</taxon>
        <taxon>Fungi</taxon>
        <taxon>Dikarya</taxon>
        <taxon>Ascomycota</taxon>
        <taxon>Pezizomycotina</taxon>
        <taxon>Leotiomycetes</taxon>
        <taxon>Helotiales</taxon>
        <taxon>Tricladiaceae</taxon>
        <taxon>Cudoniella</taxon>
    </lineage>
</organism>
<keyword evidence="3" id="KW-1185">Reference proteome</keyword>
<dbReference type="OrthoDB" id="3556437at2759"/>
<reference evidence="2 3" key="1">
    <citation type="submission" date="2020-03" db="EMBL/GenBank/DDBJ databases">
        <title>Draft Genome Sequence of Cudoniella acicularis.</title>
        <authorList>
            <person name="Buettner E."/>
            <person name="Kellner H."/>
        </authorList>
    </citation>
    <scope>NUCLEOTIDE SEQUENCE [LARGE SCALE GENOMIC DNA]</scope>
    <source>
        <strain evidence="2 3">DSM 108380</strain>
    </source>
</reference>
<name>A0A8H4RST3_9HELO</name>